<dbReference type="InterPro" id="IPR025419">
    <property type="entry name" value="DUF4142"/>
</dbReference>
<name>A0ABS7GR78_9HYPH</name>
<dbReference type="InterPro" id="IPR012347">
    <property type="entry name" value="Ferritin-like"/>
</dbReference>
<evidence type="ECO:0000313" key="4">
    <source>
        <dbReference type="Proteomes" id="UP000717752"/>
    </source>
</evidence>
<feature type="chain" id="PRO_5047016629" evidence="1">
    <location>
        <begin position="20"/>
        <end position="165"/>
    </location>
</feature>
<dbReference type="Gene3D" id="1.20.1260.10">
    <property type="match status" value="1"/>
</dbReference>
<organism evidence="3 4">
    <name type="scientific">Rhizobium mesosinicum</name>
    <dbReference type="NCBI Taxonomy" id="335017"/>
    <lineage>
        <taxon>Bacteria</taxon>
        <taxon>Pseudomonadati</taxon>
        <taxon>Pseudomonadota</taxon>
        <taxon>Alphaproteobacteria</taxon>
        <taxon>Hyphomicrobiales</taxon>
        <taxon>Rhizobiaceae</taxon>
        <taxon>Rhizobium/Agrobacterium group</taxon>
        <taxon>Rhizobium</taxon>
    </lineage>
</organism>
<evidence type="ECO:0000256" key="1">
    <source>
        <dbReference type="SAM" id="SignalP"/>
    </source>
</evidence>
<reference evidence="3 4" key="1">
    <citation type="journal article" date="2021" name="MBio">
        <title>Poor Competitiveness of Bradyrhizobium in Pigeon Pea Root Colonization in Indian Soils.</title>
        <authorList>
            <person name="Chalasani D."/>
            <person name="Basu A."/>
            <person name="Pullabhotla S.V.S.R.N."/>
            <person name="Jorrin B."/>
            <person name="Neal A.L."/>
            <person name="Poole P.S."/>
            <person name="Podile A.R."/>
            <person name="Tkacz A."/>
        </authorList>
    </citation>
    <scope>NUCLEOTIDE SEQUENCE [LARGE SCALE GENOMIC DNA]</scope>
    <source>
        <strain evidence="3 4">HU56</strain>
    </source>
</reference>
<protein>
    <submittedName>
        <fullName evidence="3">DUF4142 domain-containing protein</fullName>
    </submittedName>
</protein>
<gene>
    <name evidence="3" type="ORF">JNB85_08575</name>
</gene>
<accession>A0ABS7GR78</accession>
<dbReference type="PANTHER" id="PTHR38593:SF1">
    <property type="entry name" value="BLR2558 PROTEIN"/>
    <property type="match status" value="1"/>
</dbReference>
<dbReference type="PANTHER" id="PTHR38593">
    <property type="entry name" value="BLR2558 PROTEIN"/>
    <property type="match status" value="1"/>
</dbReference>
<dbReference type="EMBL" id="JAEUAK010000003">
    <property type="protein sequence ID" value="MBW9052463.1"/>
    <property type="molecule type" value="Genomic_DNA"/>
</dbReference>
<evidence type="ECO:0000259" key="2">
    <source>
        <dbReference type="Pfam" id="PF13628"/>
    </source>
</evidence>
<feature type="domain" description="DUF4142" evidence="2">
    <location>
        <begin position="28"/>
        <end position="162"/>
    </location>
</feature>
<keyword evidence="1" id="KW-0732">Signal</keyword>
<evidence type="ECO:0000313" key="3">
    <source>
        <dbReference type="EMBL" id="MBW9052463.1"/>
    </source>
</evidence>
<sequence length="165" mass="17984">MKIFLASALFLMTCMPAIAADDAATQHATDFATKAALSNMFEIEVAKIELSKGKAVDAKEFARDMLRDHERAGPLLAEAAKQDGIPTPAELDSQRRRKVEALQTADPENLDQAYLSTQVTAHQEAVALFDQFVKEGPDGQLKKTAAKILPDLHMHLTRVQAIAGK</sequence>
<dbReference type="Proteomes" id="UP000717752">
    <property type="component" value="Unassembled WGS sequence"/>
</dbReference>
<feature type="signal peptide" evidence="1">
    <location>
        <begin position="1"/>
        <end position="19"/>
    </location>
</feature>
<proteinExistence type="predicted"/>
<keyword evidence="4" id="KW-1185">Reference proteome</keyword>
<dbReference type="RefSeq" id="WP_220333905.1">
    <property type="nucleotide sequence ID" value="NZ_JAEUAK010000003.1"/>
</dbReference>
<comment type="caution">
    <text evidence="3">The sequence shown here is derived from an EMBL/GenBank/DDBJ whole genome shotgun (WGS) entry which is preliminary data.</text>
</comment>
<dbReference type="Pfam" id="PF13628">
    <property type="entry name" value="DUF4142"/>
    <property type="match status" value="1"/>
</dbReference>